<proteinExistence type="predicted"/>
<evidence type="ECO:0000313" key="1">
    <source>
        <dbReference type="EMBL" id="AGC77554.1"/>
    </source>
</evidence>
<dbReference type="STRING" id="592029.DDD_2427"/>
<organism evidence="1 2">
    <name type="scientific">Nonlabens dokdonensis (strain DSM 17205 / KCTC 12402 / DSW-6)</name>
    <name type="common">Donghaeana dokdonensis</name>
    <dbReference type="NCBI Taxonomy" id="592029"/>
    <lineage>
        <taxon>Bacteria</taxon>
        <taxon>Pseudomonadati</taxon>
        <taxon>Bacteroidota</taxon>
        <taxon>Flavobacteriia</taxon>
        <taxon>Flavobacteriales</taxon>
        <taxon>Flavobacteriaceae</taxon>
        <taxon>Nonlabens</taxon>
    </lineage>
</organism>
<gene>
    <name evidence="1" type="ordered locus">DDD_2427</name>
</gene>
<protein>
    <submittedName>
        <fullName evidence="1">Uncharacterized protein</fullName>
    </submittedName>
</protein>
<dbReference type="KEGG" id="ndo:DDD_2427"/>
<dbReference type="EMBL" id="CP001397">
    <property type="protein sequence ID" value="AGC77554.1"/>
    <property type="molecule type" value="Genomic_DNA"/>
</dbReference>
<dbReference type="Proteomes" id="UP000011173">
    <property type="component" value="Chromosome"/>
</dbReference>
<accession>L7WBR3</accession>
<name>L7WBR3_NONDD</name>
<reference evidence="1 2" key="1">
    <citation type="journal article" date="2013" name="Genome Biol. Evol.">
        <title>Genomic makeup of the marine flavobacterium Nonlabens (Donghaeana) dokdonensis DSW-6 and identification of a novel class of rhodopsins.</title>
        <authorList>
            <person name="Kwon S.K."/>
            <person name="Kim B.K."/>
            <person name="Song J.Y."/>
            <person name="Kwak M.J."/>
            <person name="Lee C.H."/>
            <person name="Yoon J.H."/>
            <person name="Oh T.K."/>
            <person name="Kim J.F."/>
        </authorList>
    </citation>
    <scope>NUCLEOTIDE SEQUENCE [LARGE SCALE GENOMIC DNA]</scope>
    <source>
        <strain evidence="2">DSM 17205 / KCTC 12402 / DSW-6</strain>
    </source>
</reference>
<dbReference type="PATRIC" id="fig|592029.3.peg.2406"/>
<dbReference type="AlphaFoldDB" id="L7WBR3"/>
<dbReference type="HOGENOM" id="CLU_3254843_0_0_10"/>
<sequence length="42" mass="4981">MLEKLRKKIDDFDLGKYLNNLMVKTLSENKFIKTVSNKSTYI</sequence>
<evidence type="ECO:0000313" key="2">
    <source>
        <dbReference type="Proteomes" id="UP000011173"/>
    </source>
</evidence>